<dbReference type="KEGG" id="taa:NMY3_03470"/>
<keyword evidence="2" id="KW-1185">Reference proteome</keyword>
<evidence type="ECO:0000313" key="2">
    <source>
        <dbReference type="Proteomes" id="UP000058925"/>
    </source>
</evidence>
<accession>A0A654MDV3</accession>
<name>A0A654MDV3_9ARCH</name>
<gene>
    <name evidence="1" type="ORF">NMY3_03470</name>
</gene>
<proteinExistence type="predicted"/>
<sequence>MSLMEYFNSPSIKPSVPLVSNALYSYCSSLVRSNELLMILLELGFTIRMLTRGSNYKKLKLILLL</sequence>
<dbReference type="AlphaFoldDB" id="A0A654MDV3"/>
<reference evidence="2" key="1">
    <citation type="submission" date="2015-10" db="EMBL/GenBank/DDBJ databases">
        <title>Niche specialization of a soil ammonia-oxidizing archaeon, Candidatus Nitrosocosmicus oleophilus.</title>
        <authorList>
            <person name="Jung M.-Y."/>
            <person name="Rhee S.-K."/>
        </authorList>
    </citation>
    <scope>NUCLEOTIDE SEQUENCE [LARGE SCALE GENOMIC DNA]</scope>
    <source>
        <strain evidence="2">MY3</strain>
    </source>
</reference>
<evidence type="ECO:0000313" key="1">
    <source>
        <dbReference type="EMBL" id="ALI37652.1"/>
    </source>
</evidence>
<dbReference type="Proteomes" id="UP000058925">
    <property type="component" value="Chromosome"/>
</dbReference>
<dbReference type="EMBL" id="CP012850">
    <property type="protein sequence ID" value="ALI37652.1"/>
    <property type="molecule type" value="Genomic_DNA"/>
</dbReference>
<organism evidence="1 2">
    <name type="scientific">Candidatus Nitrosocosmicus oleophilus</name>
    <dbReference type="NCBI Taxonomy" id="1353260"/>
    <lineage>
        <taxon>Archaea</taxon>
        <taxon>Nitrososphaerota</taxon>
        <taxon>Nitrososphaeria</taxon>
        <taxon>Nitrososphaerales</taxon>
        <taxon>Nitrososphaeraceae</taxon>
        <taxon>Candidatus Nitrosocosmicus</taxon>
    </lineage>
</organism>
<protein>
    <submittedName>
        <fullName evidence="1">Uncharacterized protein</fullName>
    </submittedName>
</protein>